<proteinExistence type="inferred from homology"/>
<dbReference type="SMART" id="SM00538">
    <property type="entry name" value="POP4"/>
    <property type="match status" value="1"/>
</dbReference>
<comment type="subcellular location">
    <subcellularLocation>
        <location evidence="2">Nucleus</location>
    </subcellularLocation>
</comment>
<evidence type="ECO:0000256" key="7">
    <source>
        <dbReference type="ARBA" id="ARBA00022722"/>
    </source>
</evidence>
<dbReference type="EMBL" id="VTPC01090614">
    <property type="protein sequence ID" value="KAF2882479.1"/>
    <property type="molecule type" value="Genomic_DNA"/>
</dbReference>
<dbReference type="GO" id="GO:0016787">
    <property type="term" value="F:hydrolase activity"/>
    <property type="evidence" value="ECO:0007669"/>
    <property type="project" value="UniProtKB-KW"/>
</dbReference>
<evidence type="ECO:0000256" key="3">
    <source>
        <dbReference type="ARBA" id="ARBA00006181"/>
    </source>
</evidence>
<comment type="caution">
    <text evidence="11">The sequence shown here is derived from an EMBL/GenBank/DDBJ whole genome shotgun (WGS) entry which is preliminary data.</text>
</comment>
<keyword evidence="8" id="KW-0255">Endonuclease</keyword>
<evidence type="ECO:0000256" key="4">
    <source>
        <dbReference type="ARBA" id="ARBA00016225"/>
    </source>
</evidence>
<evidence type="ECO:0000256" key="6">
    <source>
        <dbReference type="ARBA" id="ARBA00022694"/>
    </source>
</evidence>
<dbReference type="Gene3D" id="2.30.30.210">
    <property type="entry name" value="Ribonuclease P/MRP, subunit p29"/>
    <property type="match status" value="1"/>
</dbReference>
<keyword evidence="7" id="KW-0540">Nuclease</keyword>
<dbReference type="InterPro" id="IPR016848">
    <property type="entry name" value="RNase_P/MRP_Rpp29-subunit"/>
</dbReference>
<dbReference type="Proteomes" id="UP000801492">
    <property type="component" value="Unassembled WGS sequence"/>
</dbReference>
<dbReference type="OrthoDB" id="124041at2759"/>
<comment type="function">
    <text evidence="1">Component of ribonuclease P, a ribonucleoprotein complex that generates mature tRNA molecules by cleaving their 5'-ends.</text>
</comment>
<dbReference type="GO" id="GO:0000172">
    <property type="term" value="C:ribonuclease MRP complex"/>
    <property type="evidence" value="ECO:0007669"/>
    <property type="project" value="InterPro"/>
</dbReference>
<evidence type="ECO:0000256" key="9">
    <source>
        <dbReference type="ARBA" id="ARBA00022801"/>
    </source>
</evidence>
<dbReference type="InterPro" id="IPR036980">
    <property type="entry name" value="RNase_P/MRP_Rpp29_sf"/>
</dbReference>
<evidence type="ECO:0000256" key="5">
    <source>
        <dbReference type="ARBA" id="ARBA00022490"/>
    </source>
</evidence>
<evidence type="ECO:0000313" key="12">
    <source>
        <dbReference type="Proteomes" id="UP000801492"/>
    </source>
</evidence>
<dbReference type="InterPro" id="IPR023534">
    <property type="entry name" value="Rof/RNase_P-like"/>
</dbReference>
<keyword evidence="9" id="KW-0378">Hydrolase</keyword>
<dbReference type="HAMAP" id="MF_00754">
    <property type="entry name" value="RNase_P_1"/>
    <property type="match status" value="1"/>
</dbReference>
<evidence type="ECO:0000256" key="8">
    <source>
        <dbReference type="ARBA" id="ARBA00022759"/>
    </source>
</evidence>
<dbReference type="GO" id="GO:0006364">
    <property type="term" value="P:rRNA processing"/>
    <property type="evidence" value="ECO:0007669"/>
    <property type="project" value="TreeGrafter"/>
</dbReference>
<dbReference type="GO" id="GO:0033204">
    <property type="term" value="F:ribonuclease P RNA binding"/>
    <property type="evidence" value="ECO:0007669"/>
    <property type="project" value="InterPro"/>
</dbReference>
<dbReference type="GO" id="GO:0030677">
    <property type="term" value="C:ribonuclease P complex"/>
    <property type="evidence" value="ECO:0007669"/>
    <property type="project" value="InterPro"/>
</dbReference>
<keyword evidence="6" id="KW-0819">tRNA processing</keyword>
<accession>A0A8K0G1N4</accession>
<sequence length="214" mass="24750">MDPKMLTGEATPSKTPEDFVKDILERDLPRSDRQSLTTELKWNYILDKHMGEKKSKFVKRKKLFLTRSQRKDLNLLKLPKDGWNYNDLQLMRNMWMEYMRKNLGLIKKTPSCEESSWCNLSSILTKSEFIGAEITVIRSTVPSTVGITGTVVLETKSTFQVVTPNSQLKNLLKRPSVFVFTLDGRKFTIFGKHLNIKPNERSIKKIKISILPDI</sequence>
<organism evidence="11 12">
    <name type="scientific">Ignelater luminosus</name>
    <name type="common">Cucubano</name>
    <name type="synonym">Pyrophorus luminosus</name>
    <dbReference type="NCBI Taxonomy" id="2038154"/>
    <lineage>
        <taxon>Eukaryota</taxon>
        <taxon>Metazoa</taxon>
        <taxon>Ecdysozoa</taxon>
        <taxon>Arthropoda</taxon>
        <taxon>Hexapoda</taxon>
        <taxon>Insecta</taxon>
        <taxon>Pterygota</taxon>
        <taxon>Neoptera</taxon>
        <taxon>Endopterygota</taxon>
        <taxon>Coleoptera</taxon>
        <taxon>Polyphaga</taxon>
        <taxon>Elateriformia</taxon>
        <taxon>Elateroidea</taxon>
        <taxon>Elateridae</taxon>
        <taxon>Agrypninae</taxon>
        <taxon>Pyrophorini</taxon>
        <taxon>Ignelater</taxon>
    </lineage>
</organism>
<evidence type="ECO:0000256" key="10">
    <source>
        <dbReference type="ARBA" id="ARBA00046486"/>
    </source>
</evidence>
<keyword evidence="12" id="KW-1185">Reference proteome</keyword>
<comment type="subunit">
    <text evidence="10">Component of nuclear RNase P and RNase MRP ribonucleoproteins. RNase P consists of a catalytic RNA moiety and 10 different protein chains; POP1, POP4, POP5, POP7, RPP14, RPP21, RPP25, RPP30, RPP38 and RPP40. Within the RNase P complex, POP1, POP7 and RPP25 form the 'finger' subcomplex, POP5, RPP14, RPP40 and homodimeric RPP30 form the 'palm' subcomplex, and RPP21, POP4 and RPP38 form the 'wrist' subcomplex. All subunits of the RNase P complex interact with the catalytic RNA. Several subunits of RNase P are also part of the RNase MRP complex. RNase MRP consists of a catalytic RNA moiety and about 8 protein subunits; POP1, POP7, RPP25, RPP30, RPP38, RPP40 and possibly also POP4 and POP5.</text>
</comment>
<dbReference type="GO" id="GO:0004519">
    <property type="term" value="F:endonuclease activity"/>
    <property type="evidence" value="ECO:0007669"/>
    <property type="project" value="UniProtKB-KW"/>
</dbReference>
<dbReference type="Pfam" id="PF01868">
    <property type="entry name" value="RNase_P-MRP_p29"/>
    <property type="match status" value="1"/>
</dbReference>
<dbReference type="PANTHER" id="PTHR13348">
    <property type="entry name" value="RIBONUCLEASE P SUBUNIT P29"/>
    <property type="match status" value="1"/>
</dbReference>
<gene>
    <name evidence="11" type="ORF">ILUMI_23704</name>
</gene>
<dbReference type="InterPro" id="IPR002730">
    <property type="entry name" value="Rpp29/RNP1"/>
</dbReference>
<reference evidence="11" key="1">
    <citation type="submission" date="2019-08" db="EMBL/GenBank/DDBJ databases">
        <title>The genome of the North American firefly Photinus pyralis.</title>
        <authorList>
            <consortium name="Photinus pyralis genome working group"/>
            <person name="Fallon T.R."/>
            <person name="Sander Lower S.E."/>
            <person name="Weng J.-K."/>
        </authorList>
    </citation>
    <scope>NUCLEOTIDE SEQUENCE</scope>
    <source>
        <strain evidence="11">TRF0915ILg1</strain>
        <tissue evidence="11">Whole body</tissue>
    </source>
</reference>
<dbReference type="GO" id="GO:0001682">
    <property type="term" value="P:tRNA 5'-leader removal"/>
    <property type="evidence" value="ECO:0007669"/>
    <property type="project" value="InterPro"/>
</dbReference>
<dbReference type="AlphaFoldDB" id="A0A8K0G1N4"/>
<keyword evidence="5" id="KW-0963">Cytoplasm</keyword>
<dbReference type="GO" id="GO:0005634">
    <property type="term" value="C:nucleus"/>
    <property type="evidence" value="ECO:0007669"/>
    <property type="project" value="UniProtKB-SubCell"/>
</dbReference>
<dbReference type="PANTHER" id="PTHR13348:SF0">
    <property type="entry name" value="RIBONUCLEASE P PROTEIN SUBUNIT P29"/>
    <property type="match status" value="1"/>
</dbReference>
<comment type="similarity">
    <text evidence="3">Belongs to the eukaryotic/archaeal RNase P protein component 1 family.</text>
</comment>
<evidence type="ECO:0000256" key="1">
    <source>
        <dbReference type="ARBA" id="ARBA00002435"/>
    </source>
</evidence>
<evidence type="ECO:0000313" key="11">
    <source>
        <dbReference type="EMBL" id="KAF2882479.1"/>
    </source>
</evidence>
<protein>
    <recommendedName>
        <fullName evidence="4">Ribonuclease P protein subunit p29</fullName>
    </recommendedName>
</protein>
<name>A0A8K0G1N4_IGNLU</name>
<evidence type="ECO:0000256" key="2">
    <source>
        <dbReference type="ARBA" id="ARBA00004123"/>
    </source>
</evidence>
<dbReference type="SUPFAM" id="SSF101744">
    <property type="entry name" value="Rof/RNase P subunit-like"/>
    <property type="match status" value="1"/>
</dbReference>
<dbReference type="InterPro" id="IPR023538">
    <property type="entry name" value="RNP1"/>
</dbReference>